<dbReference type="STRING" id="6239.F37C12.1.1"/>
<dbReference type="PANTHER" id="PTHR12111">
    <property type="entry name" value="SPLICING FACTOR YJU2"/>
    <property type="match status" value="1"/>
</dbReference>
<dbReference type="AlphaFoldDB" id="Q20124"/>
<keyword evidence="11" id="KW-1185">Reference proteome</keyword>
<evidence type="ECO:0000313" key="12">
    <source>
        <dbReference type="WormBase" id="F37C12.1"/>
    </source>
</evidence>
<dbReference type="PaxDb" id="6239-F37C12.1"/>
<evidence type="ECO:0000256" key="5">
    <source>
        <dbReference type="ARBA" id="ARBA00022833"/>
    </source>
</evidence>
<keyword evidence="5 8" id="KW-0862">Zinc</keyword>
<feature type="compositionally biased region" description="Acidic residues" evidence="9">
    <location>
        <begin position="217"/>
        <end position="229"/>
    </location>
</feature>
<reference evidence="10 11" key="1">
    <citation type="journal article" date="1998" name="Science">
        <title>Genome sequence of the nematode C. elegans: a platform for investigating biology.</title>
        <authorList>
            <consortium name="The C. elegans sequencing consortium"/>
            <person name="Sulson J.E."/>
            <person name="Waterston R."/>
        </authorList>
    </citation>
    <scope>NUCLEOTIDE SEQUENCE [LARGE SCALE GENOMIC DNA]</scope>
    <source>
        <strain evidence="10 11">Bristol N2</strain>
    </source>
</reference>
<dbReference type="InterPro" id="IPR043701">
    <property type="entry name" value="Yju2"/>
</dbReference>
<accession>Q20124</accession>
<dbReference type="SMR" id="Q20124"/>
<evidence type="ECO:0000256" key="4">
    <source>
        <dbReference type="ARBA" id="ARBA00022728"/>
    </source>
</evidence>
<evidence type="ECO:0000313" key="10">
    <source>
        <dbReference type="EMBL" id="CCD70734.1"/>
    </source>
</evidence>
<keyword evidence="6" id="KW-0508">mRNA splicing</keyword>
<dbReference type="GeneID" id="176010"/>
<dbReference type="Reactome" id="R-CEL-72163">
    <property type="pathway name" value="mRNA Splicing - Major Pathway"/>
</dbReference>
<dbReference type="PeptideAtlas" id="Q20124"/>
<dbReference type="GO" id="GO:0071006">
    <property type="term" value="C:U2-type catalytic step 1 spliceosome"/>
    <property type="evidence" value="ECO:0000318"/>
    <property type="project" value="GO_Central"/>
</dbReference>
<evidence type="ECO:0000256" key="3">
    <source>
        <dbReference type="ARBA" id="ARBA00022723"/>
    </source>
</evidence>
<dbReference type="eggNOG" id="KOG2989">
    <property type="taxonomic scope" value="Eukaryota"/>
</dbReference>
<comment type="subcellular location">
    <subcellularLocation>
        <location evidence="1 8">Nucleus</location>
    </subcellularLocation>
</comment>
<dbReference type="CTD" id="176010"/>
<feature type="region of interest" description="Disordered" evidence="9">
    <location>
        <begin position="203"/>
        <end position="323"/>
    </location>
</feature>
<dbReference type="GO" id="GO:0000349">
    <property type="term" value="P:generation of catalytic spliceosome for first transesterification step"/>
    <property type="evidence" value="ECO:0007669"/>
    <property type="project" value="UniProtKB-UniRule"/>
</dbReference>
<dbReference type="GO" id="GO:0008380">
    <property type="term" value="P:RNA splicing"/>
    <property type="evidence" value="ECO:0000318"/>
    <property type="project" value="GO_Central"/>
</dbReference>
<feature type="binding site" evidence="8">
    <location>
        <position position="85"/>
    </location>
    <ligand>
        <name>Zn(2+)</name>
        <dbReference type="ChEBI" id="CHEBI:29105"/>
    </ligand>
</feature>
<name>Q20124_CAEEL</name>
<dbReference type="OMA" id="ENCDYQN"/>
<sequence length="323" mass="36504">MTGTERKVFQKYYPPDFDPSKIPRAKGQKNRQFVQRVMTPFNMQCNTCHEYIYKGKKFNMKRETAEGETYLGLKLFRFYFRCPNCLAEITFKTDLENCDYQNEHGATRLFEAVKLYQDQQKQVDEQEAEDAKDPMKMLEKRTMQSRQEMEEMGNLEDLQESSRTKECIDTIGFLSSTDPHIAQAQRIKMMEDEDDRMARELMGITSEGRIERRIKDDEDNSDGADEDDKDIPGPSASVVPSTSSMLKPAIPKLGMDDSGNSRKRNEQRDRFAGIKLIKKAKPSEPSTSSTASSTSSAPPPLPSSAASSGLSLLADYGSGSDSD</sequence>
<dbReference type="EMBL" id="BX284603">
    <property type="protein sequence ID" value="CCD70734.1"/>
    <property type="molecule type" value="Genomic_DNA"/>
</dbReference>
<proteinExistence type="evidence at protein level"/>
<evidence type="ECO:0007829" key="13">
    <source>
        <dbReference type="PeptideAtlas" id="Q20124"/>
    </source>
</evidence>
<dbReference type="PANTHER" id="PTHR12111:SF1">
    <property type="entry name" value="SPLICING FACTOR YJU2"/>
    <property type="match status" value="1"/>
</dbReference>
<keyword evidence="7 8" id="KW-0539">Nucleus</keyword>
<dbReference type="PRO" id="PR:Q20124"/>
<evidence type="ECO:0000256" key="8">
    <source>
        <dbReference type="HAMAP-Rule" id="MF_03226"/>
    </source>
</evidence>
<dbReference type="InParanoid" id="Q20124"/>
<keyword evidence="13" id="KW-1267">Proteomics identification</keyword>
<evidence type="ECO:0000256" key="2">
    <source>
        <dbReference type="ARBA" id="ARBA00022664"/>
    </source>
</evidence>
<feature type="binding site" evidence="8">
    <location>
        <position position="45"/>
    </location>
    <ligand>
        <name>Zn(2+)</name>
        <dbReference type="ChEBI" id="CHEBI:29105"/>
    </ligand>
</feature>
<evidence type="ECO:0000313" key="11">
    <source>
        <dbReference type="Proteomes" id="UP000001940"/>
    </source>
</evidence>
<dbReference type="InterPro" id="IPR007590">
    <property type="entry name" value="Saf4/Yju2"/>
</dbReference>
<gene>
    <name evidence="10 12" type="primary">yju-2</name>
    <name evidence="10" type="ORF">CELE_F37C12.1</name>
    <name evidence="12" type="ORF">F37C12.1</name>
</gene>
<dbReference type="FunCoup" id="Q20124">
    <property type="interactions" value="575"/>
</dbReference>
<dbReference type="Proteomes" id="UP000001940">
    <property type="component" value="Chromosome III"/>
</dbReference>
<keyword evidence="2" id="KW-0507">mRNA processing</keyword>
<dbReference type="HAMAP" id="MF_03226">
    <property type="entry name" value="YJU2"/>
    <property type="match status" value="1"/>
</dbReference>
<dbReference type="WormBase" id="F37C12.1">
    <property type="protein sequence ID" value="CE00742"/>
    <property type="gene ID" value="WBGene00018149"/>
    <property type="gene designation" value="yju-2"/>
</dbReference>
<dbReference type="PhylomeDB" id="Q20124"/>
<organism evidence="10 11">
    <name type="scientific">Caenorhabditis elegans</name>
    <dbReference type="NCBI Taxonomy" id="6239"/>
    <lineage>
        <taxon>Eukaryota</taxon>
        <taxon>Metazoa</taxon>
        <taxon>Ecdysozoa</taxon>
        <taxon>Nematoda</taxon>
        <taxon>Chromadorea</taxon>
        <taxon>Rhabditida</taxon>
        <taxon>Rhabditina</taxon>
        <taxon>Rhabditomorpha</taxon>
        <taxon>Rhabditoidea</taxon>
        <taxon>Rhabditidae</taxon>
        <taxon>Peloderinae</taxon>
        <taxon>Caenorhabditis</taxon>
    </lineage>
</organism>
<dbReference type="AGR" id="WB:WBGene00018149"/>
<dbReference type="GO" id="GO:0046872">
    <property type="term" value="F:metal ion binding"/>
    <property type="evidence" value="ECO:0007669"/>
    <property type="project" value="UniProtKB-KW"/>
</dbReference>
<keyword evidence="4 8" id="KW-0747">Spliceosome</keyword>
<feature type="compositionally biased region" description="Basic and acidic residues" evidence="9">
    <location>
        <begin position="259"/>
        <end position="272"/>
    </location>
</feature>
<dbReference type="KEGG" id="cel:CELE_F37C12.1"/>
<keyword evidence="3 8" id="KW-0479">Metal-binding</keyword>
<comment type="subunit">
    <text evidence="8">Component of the spliceosome. Present in the activated B complex, the catalytically activated B* complex which catalyzes the branching, the catalytic step 1 C complex catalyzing the exon ligation, and the postcatalytic P complex containing the ligated exons (mRNA) and the excised lariat intron.</text>
</comment>
<evidence type="ECO:0000256" key="7">
    <source>
        <dbReference type="ARBA" id="ARBA00023242"/>
    </source>
</evidence>
<dbReference type="Bgee" id="WBGene00018149">
    <property type="expression patterns" value="Expressed in embryo and 4 other cell types or tissues"/>
</dbReference>
<feature type="compositionally biased region" description="Low complexity" evidence="9">
    <location>
        <begin position="303"/>
        <end position="323"/>
    </location>
</feature>
<protein>
    <recommendedName>
        <fullName evidence="8">Splicing factor YJU2</fullName>
    </recommendedName>
</protein>
<feature type="binding site" evidence="8">
    <location>
        <position position="48"/>
    </location>
    <ligand>
        <name>Zn(2+)</name>
        <dbReference type="ChEBI" id="CHEBI:29105"/>
    </ligand>
</feature>
<evidence type="ECO:0000256" key="6">
    <source>
        <dbReference type="ARBA" id="ARBA00023187"/>
    </source>
</evidence>
<feature type="binding site" evidence="8">
    <location>
        <position position="82"/>
    </location>
    <ligand>
        <name>Zn(2+)</name>
        <dbReference type="ChEBI" id="CHEBI:29105"/>
    </ligand>
</feature>
<dbReference type="RefSeq" id="NP_498576.1">
    <property type="nucleotide sequence ID" value="NM_066175.7"/>
</dbReference>
<dbReference type="OrthoDB" id="674963at2759"/>
<comment type="function">
    <text evidence="8">Part of the spliceosome which catalyzes two sequential transesterification reactions, first the excision of the non-coding intron from pre-mRNA and then the ligation of the coding exons to form the mature mRNA. Plays a role in stabilizing the structure of the spliceosome catalytic core and docking of the branch helix into the active site, producing 5'-exon and lariat intron-3'-intermediates.</text>
</comment>
<dbReference type="UCSC" id="F37C12.1">
    <property type="organism name" value="c. elegans"/>
</dbReference>
<evidence type="ECO:0000256" key="9">
    <source>
        <dbReference type="SAM" id="MobiDB-lite"/>
    </source>
</evidence>
<dbReference type="PIR" id="T28837">
    <property type="entry name" value="T28837"/>
</dbReference>
<comment type="similarity">
    <text evidence="8">Belongs to the CWC16 family. YJU2 subfamily.</text>
</comment>
<dbReference type="HOGENOM" id="CLU_053603_0_0_1"/>
<evidence type="ECO:0000256" key="1">
    <source>
        <dbReference type="ARBA" id="ARBA00004123"/>
    </source>
</evidence>
<feature type="compositionally biased region" description="Low complexity" evidence="9">
    <location>
        <begin position="285"/>
        <end position="296"/>
    </location>
</feature>
<dbReference type="Pfam" id="PF04502">
    <property type="entry name" value="Saf4_Yju2"/>
    <property type="match status" value="1"/>
</dbReference>